<dbReference type="Gene3D" id="3.90.1150.10">
    <property type="entry name" value="Aspartate Aminotransferase, domain 1"/>
    <property type="match status" value="1"/>
</dbReference>
<dbReference type="PANTHER" id="PTHR45744">
    <property type="entry name" value="TYROSINE AMINOTRANSFERASE"/>
    <property type="match status" value="1"/>
</dbReference>
<dbReference type="InterPro" id="IPR004839">
    <property type="entry name" value="Aminotransferase_I/II_large"/>
</dbReference>
<name>A0AAV5I701_9ROSI</name>
<reference evidence="3 4" key="1">
    <citation type="journal article" date="2021" name="Commun. Biol.">
        <title>The genome of Shorea leprosula (Dipterocarpaceae) highlights the ecological relevance of drought in aseasonal tropical rainforests.</title>
        <authorList>
            <person name="Ng K.K.S."/>
            <person name="Kobayashi M.J."/>
            <person name="Fawcett J.A."/>
            <person name="Hatakeyama M."/>
            <person name="Paape T."/>
            <person name="Ng C.H."/>
            <person name="Ang C.C."/>
            <person name="Tnah L.H."/>
            <person name="Lee C.T."/>
            <person name="Nishiyama T."/>
            <person name="Sese J."/>
            <person name="O'Brien M.J."/>
            <person name="Copetti D."/>
            <person name="Mohd Noor M.I."/>
            <person name="Ong R.C."/>
            <person name="Putra M."/>
            <person name="Sireger I.Z."/>
            <person name="Indrioko S."/>
            <person name="Kosugi Y."/>
            <person name="Izuno A."/>
            <person name="Isagi Y."/>
            <person name="Lee S.L."/>
            <person name="Shimizu K.K."/>
        </authorList>
    </citation>
    <scope>NUCLEOTIDE SEQUENCE [LARGE SCALE GENOMIC DNA]</scope>
    <source>
        <strain evidence="3">214</strain>
    </source>
</reference>
<dbReference type="SUPFAM" id="SSF53383">
    <property type="entry name" value="PLP-dependent transferases"/>
    <property type="match status" value="1"/>
</dbReference>
<keyword evidence="1" id="KW-0472">Membrane</keyword>
<comment type="caution">
    <text evidence="3">The sequence shown here is derived from an EMBL/GenBank/DDBJ whole genome shotgun (WGS) entry which is preliminary data.</text>
</comment>
<keyword evidence="4" id="KW-1185">Reference proteome</keyword>
<evidence type="ECO:0000313" key="4">
    <source>
        <dbReference type="Proteomes" id="UP001054252"/>
    </source>
</evidence>
<dbReference type="PANTHER" id="PTHR45744:SF11">
    <property type="entry name" value="TYROSINE AMINOTRANSFERASE"/>
    <property type="match status" value="1"/>
</dbReference>
<feature type="transmembrane region" description="Helical" evidence="1">
    <location>
        <begin position="103"/>
        <end position="121"/>
    </location>
</feature>
<feature type="transmembrane region" description="Helical" evidence="1">
    <location>
        <begin position="151"/>
        <end position="173"/>
    </location>
</feature>
<dbReference type="AlphaFoldDB" id="A0AAV5I701"/>
<protein>
    <recommendedName>
        <fullName evidence="2">Aminotransferase class I/classII large domain-containing protein</fullName>
    </recommendedName>
</protein>
<dbReference type="Gene3D" id="3.40.640.10">
    <property type="entry name" value="Type I PLP-dependent aspartate aminotransferase-like (Major domain)"/>
    <property type="match status" value="2"/>
</dbReference>
<dbReference type="EMBL" id="BPVZ01000006">
    <property type="protein sequence ID" value="GKU93070.1"/>
    <property type="molecule type" value="Genomic_DNA"/>
</dbReference>
<dbReference type="GO" id="GO:0030170">
    <property type="term" value="F:pyridoxal phosphate binding"/>
    <property type="evidence" value="ECO:0007669"/>
    <property type="project" value="InterPro"/>
</dbReference>
<dbReference type="InterPro" id="IPR015422">
    <property type="entry name" value="PyrdxlP-dep_Trfase_small"/>
</dbReference>
<evidence type="ECO:0000313" key="3">
    <source>
        <dbReference type="EMBL" id="GKU93070.1"/>
    </source>
</evidence>
<dbReference type="Pfam" id="PF00155">
    <property type="entry name" value="Aminotran_1_2"/>
    <property type="match status" value="1"/>
</dbReference>
<dbReference type="InterPro" id="IPR015424">
    <property type="entry name" value="PyrdxlP-dep_Trfase"/>
</dbReference>
<dbReference type="InterPro" id="IPR015421">
    <property type="entry name" value="PyrdxlP-dep_Trfase_major"/>
</dbReference>
<proteinExistence type="predicted"/>
<dbReference type="GO" id="GO:0004838">
    <property type="term" value="F:L-tyrosine-2-oxoglutarate transaminase activity"/>
    <property type="evidence" value="ECO:0007669"/>
    <property type="project" value="TreeGrafter"/>
</dbReference>
<dbReference type="Proteomes" id="UP001054252">
    <property type="component" value="Unassembled WGS sequence"/>
</dbReference>
<sequence length="346" mass="38436">MESRLEESTKLQLHHQKKHGKRIQEMVFSEEPGAGSRIGGQRLVSFLQAVRQTASAAVDAMTNAVQSAEYSSYAPTVGILPARRAVADYLNQDLPYKLSPDDVYLIFGCLQAIEISLAALVRPGFRDSKKAWCSSDSDEVYAHLSFGSSQYVLMGVFGSIVPVLPVLTVGSMLKRWIVPGWRLGFVIQDNFLSIFTPEHSNVFKGQQNILECKDTANQHGDSQMGAVPQIIENSKEDFFVKIIGVLKEAADMCYDRINDQSPGYLLPLQVKLNLSMLEAIKDDLEFCLKLAREESVIVLPGLVVGMKNWLRITFAIEPSSLDDGLVRIKPFAKGMPRINKIKSEVL</sequence>
<accession>A0AAV5I701</accession>
<keyword evidence="1" id="KW-0812">Transmembrane</keyword>
<dbReference type="GO" id="GO:0006572">
    <property type="term" value="P:L-tyrosine catabolic process"/>
    <property type="evidence" value="ECO:0007669"/>
    <property type="project" value="TreeGrafter"/>
</dbReference>
<organism evidence="3 4">
    <name type="scientific">Rubroshorea leprosula</name>
    <dbReference type="NCBI Taxonomy" id="152421"/>
    <lineage>
        <taxon>Eukaryota</taxon>
        <taxon>Viridiplantae</taxon>
        <taxon>Streptophyta</taxon>
        <taxon>Embryophyta</taxon>
        <taxon>Tracheophyta</taxon>
        <taxon>Spermatophyta</taxon>
        <taxon>Magnoliopsida</taxon>
        <taxon>eudicotyledons</taxon>
        <taxon>Gunneridae</taxon>
        <taxon>Pentapetalae</taxon>
        <taxon>rosids</taxon>
        <taxon>malvids</taxon>
        <taxon>Malvales</taxon>
        <taxon>Dipterocarpaceae</taxon>
        <taxon>Rubroshorea</taxon>
    </lineage>
</organism>
<gene>
    <name evidence="3" type="ORF">SLEP1_g6703</name>
</gene>
<keyword evidence="1" id="KW-1133">Transmembrane helix</keyword>
<evidence type="ECO:0000256" key="1">
    <source>
        <dbReference type="SAM" id="Phobius"/>
    </source>
</evidence>
<feature type="domain" description="Aminotransferase class I/classII large" evidence="2">
    <location>
        <begin position="137"/>
        <end position="327"/>
    </location>
</feature>
<evidence type="ECO:0000259" key="2">
    <source>
        <dbReference type="Pfam" id="PF00155"/>
    </source>
</evidence>